<protein>
    <submittedName>
        <fullName evidence="7">Uncharacterized protein</fullName>
    </submittedName>
</protein>
<dbReference type="EMBL" id="GL832965">
    <property type="protein sequence ID" value="EGD73043.1"/>
    <property type="molecule type" value="Genomic_DNA"/>
</dbReference>
<evidence type="ECO:0000256" key="2">
    <source>
        <dbReference type="ARBA" id="ARBA00004584"/>
    </source>
</evidence>
<name>F2U9L6_SALR5</name>
<dbReference type="PANTHER" id="PTHR46790:SF1">
    <property type="entry name" value="CENTROMERE PROTEIN N"/>
    <property type="match status" value="1"/>
</dbReference>
<dbReference type="GO" id="GO:0034080">
    <property type="term" value="P:CENP-A containing chromatin assembly"/>
    <property type="evidence" value="ECO:0007669"/>
    <property type="project" value="InterPro"/>
</dbReference>
<evidence type="ECO:0000256" key="5">
    <source>
        <dbReference type="ARBA" id="ARBA00023242"/>
    </source>
</evidence>
<evidence type="ECO:0000256" key="3">
    <source>
        <dbReference type="ARBA" id="ARBA00005566"/>
    </source>
</evidence>
<evidence type="ECO:0000256" key="6">
    <source>
        <dbReference type="ARBA" id="ARBA00023328"/>
    </source>
</evidence>
<dbReference type="STRING" id="946362.F2U9L6"/>
<dbReference type="InParanoid" id="F2U9L6"/>
<keyword evidence="4" id="KW-0158">Chromosome</keyword>
<dbReference type="GO" id="GO:0000775">
    <property type="term" value="C:chromosome, centromeric region"/>
    <property type="evidence" value="ECO:0007669"/>
    <property type="project" value="UniProtKB-SubCell"/>
</dbReference>
<dbReference type="Pfam" id="PF05238">
    <property type="entry name" value="CENP-N"/>
    <property type="match status" value="1"/>
</dbReference>
<evidence type="ECO:0000256" key="1">
    <source>
        <dbReference type="ARBA" id="ARBA00004123"/>
    </source>
</evidence>
<dbReference type="GO" id="GO:0007059">
    <property type="term" value="P:chromosome segregation"/>
    <property type="evidence" value="ECO:0007669"/>
    <property type="project" value="InterPro"/>
</dbReference>
<dbReference type="InterPro" id="IPR007902">
    <property type="entry name" value="Chl4/mis15/CENP-N"/>
</dbReference>
<dbReference type="RefSeq" id="XP_004994074.1">
    <property type="nucleotide sequence ID" value="XM_004994017.1"/>
</dbReference>
<dbReference type="GeneID" id="16074652"/>
<evidence type="ECO:0000313" key="7">
    <source>
        <dbReference type="EMBL" id="EGD73043.1"/>
    </source>
</evidence>
<dbReference type="InterPro" id="IPR052011">
    <property type="entry name" value="CENP-NAC/CAD_complex"/>
</dbReference>
<gene>
    <name evidence="7" type="ORF">PTSG_12209</name>
</gene>
<comment type="similarity">
    <text evidence="3">Belongs to the CENP-N/CHL4 family.</text>
</comment>
<dbReference type="AlphaFoldDB" id="F2U9L6"/>
<comment type="subcellular location">
    <subcellularLocation>
        <location evidence="2">Chromosome</location>
        <location evidence="2">Centromere</location>
    </subcellularLocation>
    <subcellularLocation>
        <location evidence="1">Nucleus</location>
    </subcellularLocation>
</comment>
<sequence>MLGGTACDDPLEIQRVLSRFTRTELPQALSAISVDVDVQAYRTKTQAVQQACTYILQTYGGLSHGHLATLDLLALEIKQLARKWTAFRAVDPLPGTSDMLSAQAIEDNTSAQLDSYFSHHVTAKQIEASHFVVRIYLGQQQVGPSSTTIMAAYVPEQPFLVFTNIPKSATAIFTACMAHAFGFKKLQPIELTGTKPAALLNLLVHKHSQGHLSMYRAGLYDHSPLNRRPQKKPKVDTRDLDGGGIVHADRDALEDIRAKEFEDFGLLDPPTLQRAELQLETTFKGGVALPAPFRCTVKLQGKSVLAGIKQLARNKLTTSAKLPQHLRELASAGANKIIITDS</sequence>
<dbReference type="PANTHER" id="PTHR46790">
    <property type="entry name" value="CENTROMERE PROTEIN N"/>
    <property type="match status" value="1"/>
</dbReference>
<dbReference type="GO" id="GO:0005654">
    <property type="term" value="C:nucleoplasm"/>
    <property type="evidence" value="ECO:0007669"/>
    <property type="project" value="TreeGrafter"/>
</dbReference>
<evidence type="ECO:0000256" key="4">
    <source>
        <dbReference type="ARBA" id="ARBA00022454"/>
    </source>
</evidence>
<dbReference type="Proteomes" id="UP000007799">
    <property type="component" value="Unassembled WGS sequence"/>
</dbReference>
<dbReference type="KEGG" id="sre:PTSG_12209"/>
<reference evidence="7" key="1">
    <citation type="submission" date="2009-08" db="EMBL/GenBank/DDBJ databases">
        <title>Annotation of Salpingoeca rosetta.</title>
        <authorList>
            <consortium name="The Broad Institute Genome Sequencing Platform"/>
            <person name="Russ C."/>
            <person name="Cuomo C."/>
            <person name="Burger G."/>
            <person name="Gray M.W."/>
            <person name="Holland P.W.H."/>
            <person name="King N."/>
            <person name="Lang F.B.F."/>
            <person name="Roger A.J."/>
            <person name="Ruiz-Trillo I."/>
            <person name="Young S.K."/>
            <person name="Zeng Q."/>
            <person name="Gargeya S."/>
            <person name="Alvarado L."/>
            <person name="Berlin A."/>
            <person name="Chapman S.B."/>
            <person name="Chen Z."/>
            <person name="Freedman E."/>
            <person name="Gellesch M."/>
            <person name="Goldberg J."/>
            <person name="Griggs A."/>
            <person name="Gujja S."/>
            <person name="Heilman E."/>
            <person name="Heiman D."/>
            <person name="Howarth C."/>
            <person name="Mehta T."/>
            <person name="Neiman D."/>
            <person name="Pearson M."/>
            <person name="Roberts A."/>
            <person name="Saif S."/>
            <person name="Shea T."/>
            <person name="Shenoy N."/>
            <person name="Sisk P."/>
            <person name="Stolte C."/>
            <person name="Sykes S."/>
            <person name="White J."/>
            <person name="Yandava C."/>
            <person name="Haas B."/>
            <person name="Nusbaum C."/>
            <person name="Birren B."/>
        </authorList>
    </citation>
    <scope>NUCLEOTIDE SEQUENCE [LARGE SCALE GENOMIC DNA]</scope>
    <source>
        <strain evidence="7">ATCC 50818</strain>
    </source>
</reference>
<organism evidence="8">
    <name type="scientific">Salpingoeca rosetta (strain ATCC 50818 / BSB-021)</name>
    <dbReference type="NCBI Taxonomy" id="946362"/>
    <lineage>
        <taxon>Eukaryota</taxon>
        <taxon>Choanoflagellata</taxon>
        <taxon>Craspedida</taxon>
        <taxon>Salpingoecidae</taxon>
        <taxon>Salpingoeca</taxon>
    </lineage>
</organism>
<keyword evidence="5" id="KW-0539">Nucleus</keyword>
<keyword evidence="6" id="KW-0137">Centromere</keyword>
<keyword evidence="8" id="KW-1185">Reference proteome</keyword>
<evidence type="ECO:0000313" key="8">
    <source>
        <dbReference type="Proteomes" id="UP000007799"/>
    </source>
</evidence>
<proteinExistence type="inferred from homology"/>
<accession>F2U9L6</accession>